<dbReference type="Proteomes" id="UP000000707">
    <property type="component" value="Unassembled WGS sequence"/>
</dbReference>
<feature type="region of interest" description="Disordered" evidence="1">
    <location>
        <begin position="912"/>
        <end position="953"/>
    </location>
</feature>
<feature type="compositionally biased region" description="Low complexity" evidence="1">
    <location>
        <begin position="912"/>
        <end position="929"/>
    </location>
</feature>
<name>G3B8I1_CANTC</name>
<dbReference type="EMBL" id="GL996527">
    <property type="protein sequence ID" value="EGV62401.1"/>
    <property type="molecule type" value="Genomic_DNA"/>
</dbReference>
<feature type="compositionally biased region" description="Low complexity" evidence="1">
    <location>
        <begin position="274"/>
        <end position="297"/>
    </location>
</feature>
<evidence type="ECO:0000313" key="3">
    <source>
        <dbReference type="EMBL" id="EGV62401.1"/>
    </source>
</evidence>
<feature type="compositionally biased region" description="Basic and acidic residues" evidence="1">
    <location>
        <begin position="976"/>
        <end position="990"/>
    </location>
</feature>
<feature type="region of interest" description="Disordered" evidence="1">
    <location>
        <begin position="1"/>
        <end position="34"/>
    </location>
</feature>
<feature type="domain" description="Arrestin C-terminal-like" evidence="2">
    <location>
        <begin position="381"/>
        <end position="669"/>
    </location>
</feature>
<dbReference type="Pfam" id="PF02752">
    <property type="entry name" value="Arrestin_C"/>
    <property type="match status" value="1"/>
</dbReference>
<feature type="compositionally biased region" description="Basic residues" evidence="1">
    <location>
        <begin position="23"/>
        <end position="32"/>
    </location>
</feature>
<evidence type="ECO:0000256" key="1">
    <source>
        <dbReference type="SAM" id="MobiDB-lite"/>
    </source>
</evidence>
<keyword evidence="4" id="KW-1185">Reference proteome</keyword>
<protein>
    <recommendedName>
        <fullName evidence="2">Arrestin C-terminal-like domain-containing protein</fullName>
    </recommendedName>
</protein>
<evidence type="ECO:0000259" key="2">
    <source>
        <dbReference type="SMART" id="SM01017"/>
    </source>
</evidence>
<dbReference type="InterPro" id="IPR014752">
    <property type="entry name" value="Arrestin-like_C"/>
</dbReference>
<dbReference type="OrthoDB" id="2333384at2759"/>
<evidence type="ECO:0000313" key="4">
    <source>
        <dbReference type="Proteomes" id="UP000000707"/>
    </source>
</evidence>
<accession>G3B8I1</accession>
<feature type="region of interest" description="Disordered" evidence="1">
    <location>
        <begin position="265"/>
        <end position="298"/>
    </location>
</feature>
<organism evidence="4">
    <name type="scientific">Candida tenuis (strain ATCC 10573 / BCRC 21748 / CBS 615 / JCM 9827 / NBRC 10315 / NRRL Y-1498 / VKM Y-70)</name>
    <name type="common">Yeast</name>
    <name type="synonym">Yamadazyma tenuis</name>
    <dbReference type="NCBI Taxonomy" id="590646"/>
    <lineage>
        <taxon>Eukaryota</taxon>
        <taxon>Fungi</taxon>
        <taxon>Dikarya</taxon>
        <taxon>Ascomycota</taxon>
        <taxon>Saccharomycotina</taxon>
        <taxon>Pichiomycetes</taxon>
        <taxon>Debaryomycetaceae</taxon>
        <taxon>Yamadazyma</taxon>
    </lineage>
</organism>
<dbReference type="InterPro" id="IPR011022">
    <property type="entry name" value="Arrestin_C-like"/>
</dbReference>
<feature type="region of interest" description="Disordered" evidence="1">
    <location>
        <begin position="967"/>
        <end position="1006"/>
    </location>
</feature>
<dbReference type="HOGENOM" id="CLU_005724_0_0_1"/>
<proteinExistence type="predicted"/>
<dbReference type="AlphaFoldDB" id="G3B8I1"/>
<reference evidence="3 4" key="1">
    <citation type="journal article" date="2011" name="Proc. Natl. Acad. Sci. U.S.A.">
        <title>Comparative genomics of xylose-fermenting fungi for enhanced biofuel production.</title>
        <authorList>
            <person name="Wohlbach D.J."/>
            <person name="Kuo A."/>
            <person name="Sato T.K."/>
            <person name="Potts K.M."/>
            <person name="Salamov A.A."/>
            <person name="LaButti K.M."/>
            <person name="Sun H."/>
            <person name="Clum A."/>
            <person name="Pangilinan J.L."/>
            <person name="Lindquist E.A."/>
            <person name="Lucas S."/>
            <person name="Lapidus A."/>
            <person name="Jin M."/>
            <person name="Gunawan C."/>
            <person name="Balan V."/>
            <person name="Dale B.E."/>
            <person name="Jeffries T.W."/>
            <person name="Zinkel R."/>
            <person name="Barry K.W."/>
            <person name="Grigoriev I.V."/>
            <person name="Gasch A.P."/>
        </authorList>
    </citation>
    <scope>NUCLEOTIDE SEQUENCE [LARGE SCALE GENOMIC DNA]</scope>
    <source>
        <strain evidence="4">ATCC 10573 / BCRC 21748 / CBS 615 / JCM 9827 / NBRC 10315 / NRRL Y-1498 / VKM Y-70</strain>
    </source>
</reference>
<dbReference type="STRING" id="590646.G3B8I1"/>
<gene>
    <name evidence="3" type="ORF">CANTEDRAFT_126291</name>
</gene>
<dbReference type="Gene3D" id="2.60.40.640">
    <property type="match status" value="1"/>
</dbReference>
<feature type="compositionally biased region" description="Low complexity" evidence="1">
    <location>
        <begin position="1"/>
        <end position="18"/>
    </location>
</feature>
<sequence>MISNSSASNLSLSPNASNDVRTRAKSVSKKHTKELIKKETKQVVSKKLSTILTDLGLQKPIPVKINHTNSSSFSKTVSVYVANSNNCIYLAPASSVSFTYEDVENGGMPQNASGRDDIAGDVPENLSVSVHNDEITPERNSRNLPAELKDKIDMRHSSNYLCTKIDSDTPIPHTFGVVIELHKDAAINAVEFEFASLCNILWPTGDPYNKTYNKERFKIGKLSWMRNLNNADFYVNSSNSSDFKSKKIDPDDLARRTRYYKLKDIKGSTKRKQSQSLDSDSITDSSSASNNDSFSEDGPQMFRAGTYVFVLPILLPEHIPPTITSINGSLNHLLTVSIHKNSEKLNRKLNVQGSFGLPMVRTPPSLANSIADKPIYVNRVWNDALHYIITFPRKYVALGSEHSINVKIVPLVKDVIIKRIKFNVLERITYTSHDMSKEYDFDGEDPYYLRPSLADNKPRERVVSVCELKTKNKQHSGYTEPYKEEIIKCPDNNLLFSCYEPDSNTAIQDNDFENLRVDIAPEPENTMIACPLDINVGLPFLTTRNDKIIQALNNEEELKHLPNYSDPTSRKASIVSSENLSSAPFPPSSPIIGALSTNLTHSHNEENIQHGFTTVGRALYPDSNFRHIQIYHRLQVCFRISKPDPKDNFRMHHYEVVVDTPLILLSSKCNDDSIQLPRYQEIDVIPEDTTHVTKSNISFRTPNFESDTSAYTRNENGEIKGNGFSIKPWNNANVDDTLPTFEEATSPVSSPITRSFSVSEDALSRVPSISIDNDFPSAEPPAYEPGSELTNLDEFSGPLNIDAVVNNRSTSEALAYSRSSRLRTSLVSSFAPPTISFTNSITGTSDNALSVSPTNTSSIPMVHSDSKLSITGSLNPQKLSNSNSLSSFESVGADPVESVSLDSIQDISSVASGVAADTSSTAVTSNSSSRNTEDKSSVMESLSAESNASSSGPLFVERIGAETSVDANEGVGISEETNKVVDRRIEKDSDPDPFPTTPSEPVGDYSTGIHIAEGPDGLVKKKSSPSQKMYQAVNDSEISLDQGYNRLPNDSETNLSIMSHSSTFDQRLPLLRNTSTESNLPLAKQNTVTTHNKLSTDNLSVITEGKQFQDIYHTY</sequence>
<dbReference type="SMART" id="SM01017">
    <property type="entry name" value="Arrestin_C"/>
    <property type="match status" value="1"/>
</dbReference>
<dbReference type="eggNOG" id="KOG3780">
    <property type="taxonomic scope" value="Eukaryota"/>
</dbReference>
<feature type="compositionally biased region" description="Low complexity" evidence="1">
    <location>
        <begin position="940"/>
        <end position="951"/>
    </location>
</feature>